<keyword evidence="2" id="KW-0472">Membrane</keyword>
<keyword evidence="3" id="KW-0732">Signal</keyword>
<gene>
    <name evidence="4" type="ORF">WJU22_23115</name>
</gene>
<protein>
    <submittedName>
        <fullName evidence="4">DUF2167 domain-containing protein</fullName>
    </submittedName>
</protein>
<evidence type="ECO:0000256" key="1">
    <source>
        <dbReference type="SAM" id="MobiDB-lite"/>
    </source>
</evidence>
<proteinExistence type="predicted"/>
<feature type="signal peptide" evidence="3">
    <location>
        <begin position="1"/>
        <end position="19"/>
    </location>
</feature>
<evidence type="ECO:0000256" key="2">
    <source>
        <dbReference type="SAM" id="Phobius"/>
    </source>
</evidence>
<feature type="transmembrane region" description="Helical" evidence="2">
    <location>
        <begin position="274"/>
        <end position="299"/>
    </location>
</feature>
<dbReference type="RefSeq" id="WP_341840540.1">
    <property type="nucleotide sequence ID" value="NZ_CP149792.1"/>
</dbReference>
<evidence type="ECO:0000313" key="5">
    <source>
        <dbReference type="Proteomes" id="UP001449657"/>
    </source>
</evidence>
<accession>A0ABZ2Z0Z0</accession>
<reference evidence="4 5" key="1">
    <citation type="submission" date="2024-03" db="EMBL/GenBank/DDBJ databases">
        <title>Chitinophaga caseinilytica sp. nov., a casein hydrolysing bacterium isolated from forest soil.</title>
        <authorList>
            <person name="Lee D.S."/>
            <person name="Han D.M."/>
            <person name="Baek J.H."/>
            <person name="Choi D.G."/>
            <person name="Jeon J.H."/>
            <person name="Jeon C.O."/>
        </authorList>
    </citation>
    <scope>NUCLEOTIDE SEQUENCE [LARGE SCALE GENOMIC DNA]</scope>
    <source>
        <strain evidence="4 5">KACC 19118</strain>
    </source>
</reference>
<dbReference type="Proteomes" id="UP001449657">
    <property type="component" value="Chromosome"/>
</dbReference>
<keyword evidence="2" id="KW-1133">Transmembrane helix</keyword>
<feature type="chain" id="PRO_5046646097" evidence="3">
    <location>
        <begin position="20"/>
        <end position="332"/>
    </location>
</feature>
<dbReference type="Pfam" id="PF09935">
    <property type="entry name" value="DUF2167"/>
    <property type="match status" value="1"/>
</dbReference>
<dbReference type="InterPro" id="IPR018682">
    <property type="entry name" value="DUF2167_membr"/>
</dbReference>
<keyword evidence="5" id="KW-1185">Reference proteome</keyword>
<keyword evidence="2" id="KW-0812">Transmembrane</keyword>
<name>A0ABZ2Z0Z0_9BACT</name>
<organism evidence="4 5">
    <name type="scientific">Chitinophaga caseinilytica</name>
    <dbReference type="NCBI Taxonomy" id="2267521"/>
    <lineage>
        <taxon>Bacteria</taxon>
        <taxon>Pseudomonadati</taxon>
        <taxon>Bacteroidota</taxon>
        <taxon>Chitinophagia</taxon>
        <taxon>Chitinophagales</taxon>
        <taxon>Chitinophagaceae</taxon>
        <taxon>Chitinophaga</taxon>
    </lineage>
</organism>
<evidence type="ECO:0000313" key="4">
    <source>
        <dbReference type="EMBL" id="WZN45793.1"/>
    </source>
</evidence>
<evidence type="ECO:0000256" key="3">
    <source>
        <dbReference type="SAM" id="SignalP"/>
    </source>
</evidence>
<sequence length="332" mass="36466">MRTVTLVAACMATFSTVFAQLDTSGPRAGGPQEQTDEASEAEIAAAVQQYRDSVHKTFKYQTGKITLSHGVTIEVPKGFKYLDAPQSHRVLEELWGNLEGETMGMIFPEQYGPLDDASWAFDISFDGMGYVKDEDADKMDYDDVLKGMKEDDEASNKLRKEQGLQTISTIGWAAAPFYDSNTKTLHWAMELQGSDAEKRTLNYHLRVLGRKGVLVMSAIGTMDQLPEIKKNIPGILKSATFESGHAYADFDPKVDEVAAWTVGSLVAGKVLAKVGFFAILAKFGKLIVMGLIAAGAGLWKWITGRRRKEEEVATEAAPELAEQPQGEEEQKS</sequence>
<dbReference type="EMBL" id="CP150096">
    <property type="protein sequence ID" value="WZN45793.1"/>
    <property type="molecule type" value="Genomic_DNA"/>
</dbReference>
<feature type="region of interest" description="Disordered" evidence="1">
    <location>
        <begin position="312"/>
        <end position="332"/>
    </location>
</feature>